<reference evidence="8" key="1">
    <citation type="journal article" date="2023" name="Mol. Phylogenet. Evol.">
        <title>Genome-scale phylogeny and comparative genomics of the fungal order Sordariales.</title>
        <authorList>
            <person name="Hensen N."/>
            <person name="Bonometti L."/>
            <person name="Westerberg I."/>
            <person name="Brannstrom I.O."/>
            <person name="Guillou S."/>
            <person name="Cros-Aarteil S."/>
            <person name="Calhoun S."/>
            <person name="Haridas S."/>
            <person name="Kuo A."/>
            <person name="Mondo S."/>
            <person name="Pangilinan J."/>
            <person name="Riley R."/>
            <person name="LaButti K."/>
            <person name="Andreopoulos B."/>
            <person name="Lipzen A."/>
            <person name="Chen C."/>
            <person name="Yan M."/>
            <person name="Daum C."/>
            <person name="Ng V."/>
            <person name="Clum A."/>
            <person name="Steindorff A."/>
            <person name="Ohm R.A."/>
            <person name="Martin F."/>
            <person name="Silar P."/>
            <person name="Natvig D.O."/>
            <person name="Lalanne C."/>
            <person name="Gautier V."/>
            <person name="Ament-Velasquez S.L."/>
            <person name="Kruys A."/>
            <person name="Hutchinson M.I."/>
            <person name="Powell A.J."/>
            <person name="Barry K."/>
            <person name="Miller A.N."/>
            <person name="Grigoriev I.V."/>
            <person name="Debuchy R."/>
            <person name="Gladieux P."/>
            <person name="Hiltunen Thoren M."/>
            <person name="Johannesson H."/>
        </authorList>
    </citation>
    <scope>NUCLEOTIDE SEQUENCE [LARGE SCALE GENOMIC DNA]</scope>
    <source>
        <strain evidence="8">CBS 284.82</strain>
    </source>
</reference>
<gene>
    <name evidence="7" type="ORF">C8A01DRAFT_18515</name>
</gene>
<evidence type="ECO:0000313" key="8">
    <source>
        <dbReference type="Proteomes" id="UP001303115"/>
    </source>
</evidence>
<evidence type="ECO:0000256" key="2">
    <source>
        <dbReference type="ARBA" id="ARBA00009530"/>
    </source>
</evidence>
<dbReference type="EMBL" id="MU854467">
    <property type="protein sequence ID" value="KAK4034749.1"/>
    <property type="molecule type" value="Genomic_DNA"/>
</dbReference>
<dbReference type="Proteomes" id="UP001303115">
    <property type="component" value="Unassembled WGS sequence"/>
</dbReference>
<dbReference type="InterPro" id="IPR000612">
    <property type="entry name" value="PMP3"/>
</dbReference>
<evidence type="ECO:0000256" key="4">
    <source>
        <dbReference type="ARBA" id="ARBA00022989"/>
    </source>
</evidence>
<keyword evidence="8" id="KW-1185">Reference proteome</keyword>
<protein>
    <recommendedName>
        <fullName evidence="9">YqaE/Pmp3 family membrane protein</fullName>
    </recommendedName>
</protein>
<evidence type="ECO:0000256" key="3">
    <source>
        <dbReference type="ARBA" id="ARBA00022692"/>
    </source>
</evidence>
<evidence type="ECO:0000256" key="1">
    <source>
        <dbReference type="ARBA" id="ARBA00004370"/>
    </source>
</evidence>
<accession>A0AAN6PAE7</accession>
<evidence type="ECO:0000256" key="6">
    <source>
        <dbReference type="SAM" id="Phobius"/>
    </source>
</evidence>
<dbReference type="PANTHER" id="PTHR21659">
    <property type="entry name" value="HYDROPHOBIC PROTEIN RCI2 LOW TEMPERATURE AND SALT RESPONSIVE PROTEIN LTI6 -RELATED"/>
    <property type="match status" value="1"/>
</dbReference>
<comment type="caution">
    <text evidence="7">The sequence shown here is derived from an EMBL/GenBank/DDBJ whole genome shotgun (WGS) entry which is preliminary data.</text>
</comment>
<dbReference type="GO" id="GO:0016020">
    <property type="term" value="C:membrane"/>
    <property type="evidence" value="ECO:0007669"/>
    <property type="project" value="UniProtKB-SubCell"/>
</dbReference>
<evidence type="ECO:0000313" key="7">
    <source>
        <dbReference type="EMBL" id="KAK4034749.1"/>
    </source>
</evidence>
<dbReference type="AlphaFoldDB" id="A0AAN6PAE7"/>
<sequence>MGHKTRKGILYTTAFFVPPLAVYLKHGTNKHFGLNVLLTLLGWIPGVLHAMYHVSK</sequence>
<keyword evidence="4 6" id="KW-1133">Transmembrane helix</keyword>
<dbReference type="Pfam" id="PF01679">
    <property type="entry name" value="Pmp3"/>
    <property type="match status" value="1"/>
</dbReference>
<evidence type="ECO:0008006" key="9">
    <source>
        <dbReference type="Google" id="ProtNLM"/>
    </source>
</evidence>
<keyword evidence="5 6" id="KW-0472">Membrane</keyword>
<dbReference type="PANTHER" id="PTHR21659:SF112">
    <property type="entry name" value="PROTEIN SNA2-RELATED"/>
    <property type="match status" value="1"/>
</dbReference>
<organism evidence="7 8">
    <name type="scientific">Parachaetomium inaequale</name>
    <dbReference type="NCBI Taxonomy" id="2588326"/>
    <lineage>
        <taxon>Eukaryota</taxon>
        <taxon>Fungi</taxon>
        <taxon>Dikarya</taxon>
        <taxon>Ascomycota</taxon>
        <taxon>Pezizomycotina</taxon>
        <taxon>Sordariomycetes</taxon>
        <taxon>Sordariomycetidae</taxon>
        <taxon>Sordariales</taxon>
        <taxon>Chaetomiaceae</taxon>
        <taxon>Parachaetomium</taxon>
    </lineage>
</organism>
<comment type="similarity">
    <text evidence="2">Belongs to the UPF0057 (PMP3) family.</text>
</comment>
<proteinExistence type="inferred from homology"/>
<keyword evidence="3 6" id="KW-0812">Transmembrane</keyword>
<evidence type="ECO:0000256" key="5">
    <source>
        <dbReference type="ARBA" id="ARBA00023136"/>
    </source>
</evidence>
<name>A0AAN6PAE7_9PEZI</name>
<feature type="transmembrane region" description="Helical" evidence="6">
    <location>
        <begin position="32"/>
        <end position="52"/>
    </location>
</feature>
<comment type="subcellular location">
    <subcellularLocation>
        <location evidence="1">Membrane</location>
    </subcellularLocation>
</comment>